<protein>
    <submittedName>
        <fullName evidence="1">Uncharacterized protein</fullName>
    </submittedName>
</protein>
<proteinExistence type="predicted"/>
<dbReference type="RefSeq" id="WP_204776580.1">
    <property type="nucleotide sequence ID" value="NZ_JACJJQ010000022.1"/>
</dbReference>
<sequence>MAVASLAVAPADSALHGLTNAKEVGWLAPNNPTRPLRKPFSILSYLYFFQKN</sequence>
<comment type="caution">
    <text evidence="1">The sequence shown here is derived from an EMBL/GenBank/DDBJ whole genome shotgun (WGS) entry which is preliminary data.</text>
</comment>
<name>A0ABS2EPB4_9LACO</name>
<gene>
    <name evidence="1" type="ORF">H5993_05705</name>
</gene>
<dbReference type="EMBL" id="JACJJQ010000022">
    <property type="protein sequence ID" value="MBM6754248.1"/>
    <property type="molecule type" value="Genomic_DNA"/>
</dbReference>
<organism evidence="1 2">
    <name type="scientific">Limosilactobacillus alvi</name>
    <dbReference type="NCBI Taxonomy" id="990412"/>
    <lineage>
        <taxon>Bacteria</taxon>
        <taxon>Bacillati</taxon>
        <taxon>Bacillota</taxon>
        <taxon>Bacilli</taxon>
        <taxon>Lactobacillales</taxon>
        <taxon>Lactobacillaceae</taxon>
        <taxon>Limosilactobacillus</taxon>
    </lineage>
</organism>
<evidence type="ECO:0000313" key="1">
    <source>
        <dbReference type="EMBL" id="MBM6754248.1"/>
    </source>
</evidence>
<keyword evidence="2" id="KW-1185">Reference proteome</keyword>
<accession>A0ABS2EPB4</accession>
<dbReference type="Proteomes" id="UP000776629">
    <property type="component" value="Unassembled WGS sequence"/>
</dbReference>
<reference evidence="1 2" key="1">
    <citation type="journal article" date="2021" name="Sci. Rep.">
        <title>The distribution of antibiotic resistance genes in chicken gut microbiota commensals.</title>
        <authorList>
            <person name="Juricova H."/>
            <person name="Matiasovicova J."/>
            <person name="Kubasova T."/>
            <person name="Cejkova D."/>
            <person name="Rychlik I."/>
        </authorList>
    </citation>
    <scope>NUCLEOTIDE SEQUENCE [LARGE SCALE GENOMIC DNA]</scope>
    <source>
        <strain evidence="1 2">An810</strain>
    </source>
</reference>
<evidence type="ECO:0000313" key="2">
    <source>
        <dbReference type="Proteomes" id="UP000776629"/>
    </source>
</evidence>